<dbReference type="EMBL" id="LTDM01000029">
    <property type="protein sequence ID" value="OLS02424.1"/>
    <property type="molecule type" value="Genomic_DNA"/>
</dbReference>
<proteinExistence type="predicted"/>
<reference evidence="1 2" key="1">
    <citation type="submission" date="2016-02" db="EMBL/GenBank/DDBJ databases">
        <title>Genome sequence of Tissierella creatinophila DSM 6911.</title>
        <authorList>
            <person name="Poehlein A."/>
            <person name="Daniel R."/>
        </authorList>
    </citation>
    <scope>NUCLEOTIDE SEQUENCE [LARGE SCALE GENOMIC DNA]</scope>
    <source>
        <strain evidence="1 2">DSM 6911</strain>
    </source>
</reference>
<dbReference type="AlphaFoldDB" id="A0A1U7M525"/>
<protein>
    <submittedName>
        <fullName evidence="1">Uncharacterized protein</fullName>
    </submittedName>
</protein>
<keyword evidence="2" id="KW-1185">Reference proteome</keyword>
<dbReference type="Proteomes" id="UP000186112">
    <property type="component" value="Unassembled WGS sequence"/>
</dbReference>
<comment type="caution">
    <text evidence="1">The sequence shown here is derived from an EMBL/GenBank/DDBJ whole genome shotgun (WGS) entry which is preliminary data.</text>
</comment>
<evidence type="ECO:0000313" key="1">
    <source>
        <dbReference type="EMBL" id="OLS02424.1"/>
    </source>
</evidence>
<dbReference type="InterPro" id="IPR049254">
    <property type="entry name" value="Phage_tail_terminator"/>
</dbReference>
<sequence>MIKIVKYIDIHKAIVKRIRSKFSKIVFSTDIEKAIQRPSFFIDFDNIKATDFMNEAQDRNLTVRIYYFSSTIDKNKSELLKMQDDLIELFLENNFLTVDKNINIEIDELDLSVVDKVLHCYFDIKISENYRRDKGSIDTGGNIVIDPITGEIIHPDSKDLMQELELKEKE</sequence>
<dbReference type="RefSeq" id="WP_075726911.1">
    <property type="nucleotide sequence ID" value="NZ_LTDM01000029.1"/>
</dbReference>
<organism evidence="1 2">
    <name type="scientific">Tissierella creatinophila DSM 6911</name>
    <dbReference type="NCBI Taxonomy" id="1123403"/>
    <lineage>
        <taxon>Bacteria</taxon>
        <taxon>Bacillati</taxon>
        <taxon>Bacillota</taxon>
        <taxon>Tissierellia</taxon>
        <taxon>Tissierellales</taxon>
        <taxon>Tissierellaceae</taxon>
        <taxon>Tissierella</taxon>
    </lineage>
</organism>
<dbReference type="Pfam" id="PF20765">
    <property type="entry name" value="Phage_tail_terminator_8"/>
    <property type="match status" value="1"/>
</dbReference>
<gene>
    <name evidence="1" type="ORF">TICRE_16130</name>
</gene>
<accession>A0A1U7M525</accession>
<name>A0A1U7M525_TISCR</name>
<evidence type="ECO:0000313" key="2">
    <source>
        <dbReference type="Proteomes" id="UP000186112"/>
    </source>
</evidence>
<dbReference type="OrthoDB" id="2063617at2"/>